<keyword evidence="3" id="KW-1185">Reference proteome</keyword>
<evidence type="ECO:0000313" key="3">
    <source>
        <dbReference type="Proteomes" id="UP000324222"/>
    </source>
</evidence>
<dbReference type="AlphaFoldDB" id="A0A5B7J5J9"/>
<feature type="region of interest" description="Disordered" evidence="1">
    <location>
        <begin position="1"/>
        <end position="21"/>
    </location>
</feature>
<accession>A0A5B7J5J9</accession>
<name>A0A5B7J5J9_PORTR</name>
<evidence type="ECO:0000313" key="2">
    <source>
        <dbReference type="EMBL" id="MPC93101.1"/>
    </source>
</evidence>
<protein>
    <submittedName>
        <fullName evidence="2">Uncharacterized protein</fullName>
    </submittedName>
</protein>
<feature type="compositionally biased region" description="Polar residues" evidence="1">
    <location>
        <begin position="1"/>
        <end position="19"/>
    </location>
</feature>
<sequence length="98" mass="10631">MVQQCPGSSRRQYCQTLGSDSDDFPTAPLSISNLIRPAGLSDALSRWTSPIITRALASTANPFRKGEAHAVSTSHVKKEGSPWLRTPDCADKYQALGR</sequence>
<reference evidence="2 3" key="1">
    <citation type="submission" date="2019-05" db="EMBL/GenBank/DDBJ databases">
        <title>Another draft genome of Portunus trituberculatus and its Hox gene families provides insights of decapod evolution.</title>
        <authorList>
            <person name="Jeong J.-H."/>
            <person name="Song I."/>
            <person name="Kim S."/>
            <person name="Choi T."/>
            <person name="Kim D."/>
            <person name="Ryu S."/>
            <person name="Kim W."/>
        </authorList>
    </citation>
    <scope>NUCLEOTIDE SEQUENCE [LARGE SCALE GENOMIC DNA]</scope>
    <source>
        <tissue evidence="2">Muscle</tissue>
    </source>
</reference>
<organism evidence="2 3">
    <name type="scientific">Portunus trituberculatus</name>
    <name type="common">Swimming crab</name>
    <name type="synonym">Neptunus trituberculatus</name>
    <dbReference type="NCBI Taxonomy" id="210409"/>
    <lineage>
        <taxon>Eukaryota</taxon>
        <taxon>Metazoa</taxon>
        <taxon>Ecdysozoa</taxon>
        <taxon>Arthropoda</taxon>
        <taxon>Crustacea</taxon>
        <taxon>Multicrustacea</taxon>
        <taxon>Malacostraca</taxon>
        <taxon>Eumalacostraca</taxon>
        <taxon>Eucarida</taxon>
        <taxon>Decapoda</taxon>
        <taxon>Pleocyemata</taxon>
        <taxon>Brachyura</taxon>
        <taxon>Eubrachyura</taxon>
        <taxon>Portunoidea</taxon>
        <taxon>Portunidae</taxon>
        <taxon>Portuninae</taxon>
        <taxon>Portunus</taxon>
    </lineage>
</organism>
<gene>
    <name evidence="2" type="ORF">E2C01_088222</name>
</gene>
<dbReference type="EMBL" id="VSRR010093613">
    <property type="protein sequence ID" value="MPC93101.1"/>
    <property type="molecule type" value="Genomic_DNA"/>
</dbReference>
<dbReference type="Proteomes" id="UP000324222">
    <property type="component" value="Unassembled WGS sequence"/>
</dbReference>
<comment type="caution">
    <text evidence="2">The sequence shown here is derived from an EMBL/GenBank/DDBJ whole genome shotgun (WGS) entry which is preliminary data.</text>
</comment>
<proteinExistence type="predicted"/>
<evidence type="ECO:0000256" key="1">
    <source>
        <dbReference type="SAM" id="MobiDB-lite"/>
    </source>
</evidence>